<proteinExistence type="predicted"/>
<protein>
    <recommendedName>
        <fullName evidence="2">APS kinase domain-containing protein</fullName>
    </recommendedName>
</protein>
<evidence type="ECO:0000313" key="3">
    <source>
        <dbReference type="EMBL" id="AAY87262.1"/>
    </source>
</evidence>
<sequence>MQRFDQESRLTNVKAYLGLAKLLLKQSDYIVFSTISMFKEVYEFNHKSFPNYFEVYLDIPKAVRTGRDFKGIYNDGKTIFQNDVCGEDIRIAYPDKAHLIYKHRDGNKAQDVAAVILDAISDHFDRTEIEISA</sequence>
<accession>Q4JMQ1</accession>
<dbReference type="Pfam" id="PF01583">
    <property type="entry name" value="APS_kinase"/>
    <property type="match status" value="1"/>
</dbReference>
<name>Q4JMQ1_9BACT</name>
<evidence type="ECO:0000256" key="1">
    <source>
        <dbReference type="ARBA" id="ARBA00022679"/>
    </source>
</evidence>
<dbReference type="EMBL" id="DQ068068">
    <property type="protein sequence ID" value="AAY87262.1"/>
    <property type="molecule type" value="Genomic_DNA"/>
</dbReference>
<reference evidence="3" key="1">
    <citation type="journal article" date="2005" name="PLoS Biol.">
        <title>New insights into metabolic properties of marine bacteria encoding proteorhodopsins.</title>
        <authorList>
            <person name="Sabehi G."/>
            <person name="Loy A."/>
            <person name="Jung K.H."/>
            <person name="Partha R."/>
            <person name="Spudich J.L."/>
            <person name="Isaacson T."/>
            <person name="Hirschberg J."/>
            <person name="Wagner M."/>
            <person name="Beja O."/>
        </authorList>
    </citation>
    <scope>NUCLEOTIDE SEQUENCE</scope>
</reference>
<organism evidence="3">
    <name type="scientific">uncultured bacterium BAC17H8</name>
    <dbReference type="NCBI Taxonomy" id="332980"/>
    <lineage>
        <taxon>Bacteria</taxon>
        <taxon>environmental samples</taxon>
    </lineage>
</organism>
<dbReference type="Gene3D" id="3.40.50.300">
    <property type="entry name" value="P-loop containing nucleotide triphosphate hydrolases"/>
    <property type="match status" value="1"/>
</dbReference>
<dbReference type="InterPro" id="IPR059117">
    <property type="entry name" value="APS_kinase_dom"/>
</dbReference>
<evidence type="ECO:0000259" key="2">
    <source>
        <dbReference type="Pfam" id="PF01583"/>
    </source>
</evidence>
<dbReference type="InterPro" id="IPR027417">
    <property type="entry name" value="P-loop_NTPase"/>
</dbReference>
<feature type="domain" description="APS kinase" evidence="2">
    <location>
        <begin position="4"/>
        <end position="99"/>
    </location>
</feature>
<keyword evidence="1" id="KW-0808">Transferase</keyword>
<dbReference type="AlphaFoldDB" id="Q4JMQ1"/>